<keyword evidence="1" id="KW-0732">Signal</keyword>
<gene>
    <name evidence="3" type="primary">IL6R</name>
    <name evidence="3" type="ORF">G0U57_020305</name>
</gene>
<dbReference type="InterPro" id="IPR036116">
    <property type="entry name" value="FN3_sf"/>
</dbReference>
<dbReference type="AlphaFoldDB" id="A0A8T1S3I2"/>
<dbReference type="GO" id="GO:0016020">
    <property type="term" value="C:membrane"/>
    <property type="evidence" value="ECO:0007669"/>
    <property type="project" value="InterPro"/>
</dbReference>
<evidence type="ECO:0000313" key="4">
    <source>
        <dbReference type="Proteomes" id="UP000765507"/>
    </source>
</evidence>
<dbReference type="SUPFAM" id="SSF49265">
    <property type="entry name" value="Fibronectin type III"/>
    <property type="match status" value="2"/>
</dbReference>
<keyword evidence="4" id="KW-1185">Reference proteome</keyword>
<dbReference type="PROSITE" id="PS01354">
    <property type="entry name" value="HEMATOPO_REC_L_F3"/>
    <property type="match status" value="1"/>
</dbReference>
<dbReference type="GO" id="GO:0004896">
    <property type="term" value="F:cytokine receptor activity"/>
    <property type="evidence" value="ECO:0007669"/>
    <property type="project" value="InterPro"/>
</dbReference>
<dbReference type="Gene3D" id="2.60.40.10">
    <property type="entry name" value="Immunoglobulins"/>
    <property type="match status" value="2"/>
</dbReference>
<feature type="non-terminal residue" evidence="3">
    <location>
        <position position="113"/>
    </location>
</feature>
<dbReference type="InterPro" id="IPR013783">
    <property type="entry name" value="Ig-like_fold"/>
</dbReference>
<organism evidence="3 4">
    <name type="scientific">Chelydra serpentina</name>
    <name type="common">Snapping turtle</name>
    <name type="synonym">Testudo serpentina</name>
    <dbReference type="NCBI Taxonomy" id="8475"/>
    <lineage>
        <taxon>Eukaryota</taxon>
        <taxon>Metazoa</taxon>
        <taxon>Chordata</taxon>
        <taxon>Craniata</taxon>
        <taxon>Vertebrata</taxon>
        <taxon>Euteleostomi</taxon>
        <taxon>Archelosauria</taxon>
        <taxon>Testudinata</taxon>
        <taxon>Testudines</taxon>
        <taxon>Cryptodira</taxon>
        <taxon>Durocryptodira</taxon>
        <taxon>Americhelydia</taxon>
        <taxon>Chelydroidea</taxon>
        <taxon>Chelydridae</taxon>
        <taxon>Chelydra</taxon>
    </lineage>
</organism>
<keyword evidence="2" id="KW-0325">Glycoprotein</keyword>
<keyword evidence="3" id="KW-0675">Receptor</keyword>
<accession>A0A8T1S3I2</accession>
<evidence type="ECO:0000256" key="1">
    <source>
        <dbReference type="ARBA" id="ARBA00022729"/>
    </source>
</evidence>
<reference evidence="3 4" key="1">
    <citation type="journal article" date="2020" name="G3 (Bethesda)">
        <title>Draft Genome of the Common Snapping Turtle, Chelydra serpentina, a Model for Phenotypic Plasticity in Reptiles.</title>
        <authorList>
            <person name="Das D."/>
            <person name="Singh S.K."/>
            <person name="Bierstedt J."/>
            <person name="Erickson A."/>
            <person name="Galli G.L.J."/>
            <person name="Crossley D.A. 2nd"/>
            <person name="Rhen T."/>
        </authorList>
    </citation>
    <scope>NUCLEOTIDE SEQUENCE [LARGE SCALE GENOMIC DNA]</scope>
    <source>
        <strain evidence="3">KW</strain>
    </source>
</reference>
<sequence>RFTGENATEQRCRYFPKVEKFTCRIAVPPSEDDTFLRVSVCVSNGVGSAASQDQVISANRVLKPDPPVNVLVDPVESAPQKLRVNWMYPPSWDSRFYRLHFQVRYRAELSQSY</sequence>
<feature type="non-terminal residue" evidence="3">
    <location>
        <position position="1"/>
    </location>
</feature>
<name>A0A8T1S3I2_CHESE</name>
<dbReference type="InterPro" id="IPR003530">
    <property type="entry name" value="Hematopoietin_rcpt_L_F3_CS"/>
</dbReference>
<comment type="caution">
    <text evidence="3">The sequence shown here is derived from an EMBL/GenBank/DDBJ whole genome shotgun (WGS) entry which is preliminary data.</text>
</comment>
<evidence type="ECO:0000256" key="2">
    <source>
        <dbReference type="ARBA" id="ARBA00023180"/>
    </source>
</evidence>
<dbReference type="OrthoDB" id="8634471at2759"/>
<evidence type="ECO:0000313" key="3">
    <source>
        <dbReference type="EMBL" id="KAG6923536.1"/>
    </source>
</evidence>
<dbReference type="EMBL" id="JAHGAV010000843">
    <property type="protein sequence ID" value="KAG6923536.1"/>
    <property type="molecule type" value="Genomic_DNA"/>
</dbReference>
<protein>
    <submittedName>
        <fullName evidence="3">Interleukin 6 receptor</fullName>
    </submittedName>
</protein>
<proteinExistence type="predicted"/>
<dbReference type="Proteomes" id="UP000765507">
    <property type="component" value="Unassembled WGS sequence"/>
</dbReference>